<accession>A0A401GVZ6</accession>
<dbReference type="EMBL" id="BFAD01000009">
    <property type="protein sequence ID" value="GBE86397.1"/>
    <property type="molecule type" value="Genomic_DNA"/>
</dbReference>
<dbReference type="Proteomes" id="UP000287166">
    <property type="component" value="Unassembled WGS sequence"/>
</dbReference>
<comment type="caution">
    <text evidence="1">The sequence shown here is derived from an EMBL/GenBank/DDBJ whole genome shotgun (WGS) entry which is preliminary data.</text>
</comment>
<proteinExistence type="predicted"/>
<dbReference type="GeneID" id="38783314"/>
<evidence type="ECO:0000313" key="1">
    <source>
        <dbReference type="EMBL" id="GBE86397.1"/>
    </source>
</evidence>
<keyword evidence="2" id="KW-1185">Reference proteome</keyword>
<dbReference type="RefSeq" id="XP_027617310.1">
    <property type="nucleotide sequence ID" value="XM_027761509.1"/>
</dbReference>
<evidence type="ECO:0000313" key="2">
    <source>
        <dbReference type="Proteomes" id="UP000287166"/>
    </source>
</evidence>
<gene>
    <name evidence="1" type="ORF">SCP_0902760</name>
</gene>
<protein>
    <submittedName>
        <fullName evidence="1">Uncharacterized protein</fullName>
    </submittedName>
</protein>
<name>A0A401GVZ6_9APHY</name>
<dbReference type="AlphaFoldDB" id="A0A401GVZ6"/>
<dbReference type="InParanoid" id="A0A401GVZ6"/>
<reference evidence="1 2" key="1">
    <citation type="journal article" date="2018" name="Sci. Rep.">
        <title>Genome sequence of the cauliflower mushroom Sparassis crispa (Hanabiratake) and its association with beneficial usage.</title>
        <authorList>
            <person name="Kiyama R."/>
            <person name="Furutani Y."/>
            <person name="Kawaguchi K."/>
            <person name="Nakanishi T."/>
        </authorList>
    </citation>
    <scope>NUCLEOTIDE SEQUENCE [LARGE SCALE GENOMIC DNA]</scope>
</reference>
<sequence length="203" mass="22062">MRGAAPPPHMLPTQKMSAPFVAYGLCARVHPPYLSPSLSAVSVCVPYRPLPSPLPLSPLLPLLTRVRTVALRFIPARRPVRPTDILVTCRAAVCVLSPSSLFRSRTVPTDVDTYLVPLRNYTVHGMCVFVVLVHPALELAPSIAKIYCTALAVLVVPSSRTHTFSRILSLAYYVPVPSSALRCSLSLAICIVSLRPCLKLLTI</sequence>
<organism evidence="1 2">
    <name type="scientific">Sparassis crispa</name>
    <dbReference type="NCBI Taxonomy" id="139825"/>
    <lineage>
        <taxon>Eukaryota</taxon>
        <taxon>Fungi</taxon>
        <taxon>Dikarya</taxon>
        <taxon>Basidiomycota</taxon>
        <taxon>Agaricomycotina</taxon>
        <taxon>Agaricomycetes</taxon>
        <taxon>Polyporales</taxon>
        <taxon>Sparassidaceae</taxon>
        <taxon>Sparassis</taxon>
    </lineage>
</organism>